<gene>
    <name evidence="2" type="ORF">SAMN05216480_111123</name>
</gene>
<evidence type="ECO:0000256" key="1">
    <source>
        <dbReference type="SAM" id="Phobius"/>
    </source>
</evidence>
<organism evidence="2 3">
    <name type="scientific">Pustulibacterium marinum</name>
    <dbReference type="NCBI Taxonomy" id="1224947"/>
    <lineage>
        <taxon>Bacteria</taxon>
        <taxon>Pseudomonadati</taxon>
        <taxon>Bacteroidota</taxon>
        <taxon>Flavobacteriia</taxon>
        <taxon>Flavobacteriales</taxon>
        <taxon>Flavobacteriaceae</taxon>
        <taxon>Pustulibacterium</taxon>
    </lineage>
</organism>
<dbReference type="RefSeq" id="WP_093025781.1">
    <property type="nucleotide sequence ID" value="NZ_FPBK01000011.1"/>
</dbReference>
<keyword evidence="3" id="KW-1185">Reference proteome</keyword>
<protein>
    <submittedName>
        <fullName evidence="2">Uncharacterized protein</fullName>
    </submittedName>
</protein>
<dbReference type="Proteomes" id="UP000199138">
    <property type="component" value="Unassembled WGS sequence"/>
</dbReference>
<evidence type="ECO:0000313" key="3">
    <source>
        <dbReference type="Proteomes" id="UP000199138"/>
    </source>
</evidence>
<feature type="transmembrane region" description="Helical" evidence="1">
    <location>
        <begin position="159"/>
        <end position="180"/>
    </location>
</feature>
<proteinExistence type="predicted"/>
<keyword evidence="1" id="KW-1133">Transmembrane helix</keyword>
<keyword evidence="1" id="KW-0812">Transmembrane</keyword>
<accession>A0A1I7HY41</accession>
<dbReference type="EMBL" id="FPBK01000011">
    <property type="protein sequence ID" value="SFU65406.1"/>
    <property type="molecule type" value="Genomic_DNA"/>
</dbReference>
<dbReference type="AlphaFoldDB" id="A0A1I7HY41"/>
<evidence type="ECO:0000313" key="2">
    <source>
        <dbReference type="EMBL" id="SFU65406.1"/>
    </source>
</evidence>
<sequence>MQILFIVLGFIGLTMTFFGVKWTVTSFKAKEISCFPFNNLKKEFEIKRPGQYTLSIIGGGFVGNTSNFHISVKTKDHQKIVDYEENFMRPRFRKNGKIGVEYLQFKISDSGLYKVEIENPEDLIVKKSIVKTKQFFQAPLAVENIEISIGETIPISKKLFGIIFLVLGVNISVWGIILGINPQLFG</sequence>
<dbReference type="OrthoDB" id="1441949at2"/>
<feature type="transmembrane region" description="Helical" evidence="1">
    <location>
        <begin position="6"/>
        <end position="24"/>
    </location>
</feature>
<name>A0A1I7HY41_9FLAO</name>
<keyword evidence="1" id="KW-0472">Membrane</keyword>
<reference evidence="2 3" key="1">
    <citation type="submission" date="2016-10" db="EMBL/GenBank/DDBJ databases">
        <authorList>
            <person name="de Groot N.N."/>
        </authorList>
    </citation>
    <scope>NUCLEOTIDE SEQUENCE [LARGE SCALE GENOMIC DNA]</scope>
    <source>
        <strain evidence="2 3">CGMCC 1.12333</strain>
    </source>
</reference>